<protein>
    <recommendedName>
        <fullName evidence="1">Kinase</fullName>
        <ecNumber evidence="1">2.7.-.-</ecNumber>
    </recommendedName>
</protein>
<accession>A0ABM1BIN1</accession>
<dbReference type="SUPFAM" id="SSF56104">
    <property type="entry name" value="SAICAR synthase-like"/>
    <property type="match status" value="1"/>
</dbReference>
<dbReference type="PANTHER" id="PTHR12400">
    <property type="entry name" value="INOSITOL POLYPHOSPHATE KINASE"/>
    <property type="match status" value="1"/>
</dbReference>
<comment type="similarity">
    <text evidence="1">Belongs to the inositol phosphokinase (IPK) family.</text>
</comment>
<sequence>MAAESGGTCQPVQLEPFIHQVGGSSSMLRLDDYTLCKPLIPRELDFYESLPDKLKKFTPEYKGIIEVKFTEDSDGYVTLTAYPPQKVYHQGLSLSDGELYREKHGKNRLQHR</sequence>
<proteinExistence type="inferred from homology"/>
<dbReference type="InterPro" id="IPR005522">
    <property type="entry name" value="IPK"/>
</dbReference>
<name>A0ABM1BIN1_LIMPO</name>
<keyword evidence="1" id="KW-0418">Kinase</keyword>
<dbReference type="Proteomes" id="UP000694941">
    <property type="component" value="Unplaced"/>
</dbReference>
<organism evidence="2 3">
    <name type="scientific">Limulus polyphemus</name>
    <name type="common">Atlantic horseshoe crab</name>
    <dbReference type="NCBI Taxonomy" id="6850"/>
    <lineage>
        <taxon>Eukaryota</taxon>
        <taxon>Metazoa</taxon>
        <taxon>Ecdysozoa</taxon>
        <taxon>Arthropoda</taxon>
        <taxon>Chelicerata</taxon>
        <taxon>Merostomata</taxon>
        <taxon>Xiphosura</taxon>
        <taxon>Limulidae</taxon>
        <taxon>Limulus</taxon>
    </lineage>
</organism>
<reference evidence="3" key="1">
    <citation type="submission" date="2025-08" db="UniProtKB">
        <authorList>
            <consortium name="RefSeq"/>
        </authorList>
    </citation>
    <scope>IDENTIFICATION</scope>
    <source>
        <tissue evidence="3">Muscle</tissue>
    </source>
</reference>
<evidence type="ECO:0000313" key="3">
    <source>
        <dbReference type="RefSeq" id="XP_013782754.1"/>
    </source>
</evidence>
<dbReference type="EC" id="2.7.-.-" evidence="1"/>
<gene>
    <name evidence="3" type="primary">LOC106466988</name>
</gene>
<dbReference type="RefSeq" id="XP_013782754.1">
    <property type="nucleotide sequence ID" value="XM_013927300.2"/>
</dbReference>
<evidence type="ECO:0000313" key="2">
    <source>
        <dbReference type="Proteomes" id="UP000694941"/>
    </source>
</evidence>
<dbReference type="GeneID" id="106466988"/>
<evidence type="ECO:0000256" key="1">
    <source>
        <dbReference type="RuleBase" id="RU363090"/>
    </source>
</evidence>
<dbReference type="PANTHER" id="PTHR12400:SF21">
    <property type="entry name" value="KINASE"/>
    <property type="match status" value="1"/>
</dbReference>
<keyword evidence="2" id="KW-1185">Reference proteome</keyword>
<keyword evidence="1" id="KW-0808">Transferase</keyword>